<dbReference type="PANTHER" id="PTHR12242:SF48">
    <property type="entry name" value="FAR-17A_AIG1-LIKE PROTEIN"/>
    <property type="match status" value="1"/>
</dbReference>
<feature type="compositionally biased region" description="Acidic residues" evidence="1">
    <location>
        <begin position="364"/>
        <end position="376"/>
    </location>
</feature>
<feature type="transmembrane region" description="Helical" evidence="2">
    <location>
        <begin position="238"/>
        <end position="258"/>
    </location>
</feature>
<feature type="transmembrane region" description="Helical" evidence="2">
    <location>
        <begin position="206"/>
        <end position="226"/>
    </location>
</feature>
<comment type="caution">
    <text evidence="3">The sequence shown here is derived from an EMBL/GenBank/DDBJ whole genome shotgun (WGS) entry which is preliminary data.</text>
</comment>
<evidence type="ECO:0008006" key="5">
    <source>
        <dbReference type="Google" id="ProtNLM"/>
    </source>
</evidence>
<dbReference type="PANTHER" id="PTHR12242">
    <property type="entry name" value="OS02G0130600 PROTEIN-RELATED"/>
    <property type="match status" value="1"/>
</dbReference>
<keyword evidence="2" id="KW-0472">Membrane</keyword>
<feature type="transmembrane region" description="Helical" evidence="2">
    <location>
        <begin position="121"/>
        <end position="142"/>
    </location>
</feature>
<keyword evidence="4" id="KW-1185">Reference proteome</keyword>
<feature type="region of interest" description="Disordered" evidence="1">
    <location>
        <begin position="360"/>
        <end position="394"/>
    </location>
</feature>
<gene>
    <name evidence="3" type="ORF">BASA50_011069</name>
</gene>
<evidence type="ECO:0000256" key="1">
    <source>
        <dbReference type="SAM" id="MobiDB-lite"/>
    </source>
</evidence>
<feature type="transmembrane region" description="Helical" evidence="2">
    <location>
        <begin position="90"/>
        <end position="109"/>
    </location>
</feature>
<evidence type="ECO:0000313" key="4">
    <source>
        <dbReference type="Proteomes" id="UP001648503"/>
    </source>
</evidence>
<organism evidence="3 4">
    <name type="scientific">Batrachochytrium salamandrivorans</name>
    <dbReference type="NCBI Taxonomy" id="1357716"/>
    <lineage>
        <taxon>Eukaryota</taxon>
        <taxon>Fungi</taxon>
        <taxon>Fungi incertae sedis</taxon>
        <taxon>Chytridiomycota</taxon>
        <taxon>Chytridiomycota incertae sedis</taxon>
        <taxon>Chytridiomycetes</taxon>
        <taxon>Rhizophydiales</taxon>
        <taxon>Rhizophydiales incertae sedis</taxon>
        <taxon>Batrachochytrium</taxon>
    </lineage>
</organism>
<evidence type="ECO:0000256" key="2">
    <source>
        <dbReference type="SAM" id="Phobius"/>
    </source>
</evidence>
<dbReference type="EMBL" id="JAFCIX010000550">
    <property type="protein sequence ID" value="KAH6587877.1"/>
    <property type="molecule type" value="Genomic_DNA"/>
</dbReference>
<accession>A0ABQ8EZG6</accession>
<dbReference type="Proteomes" id="UP001648503">
    <property type="component" value="Unassembled WGS sequence"/>
</dbReference>
<proteinExistence type="predicted"/>
<sequence>MIILALIVTNNKDTEKLMDSNCSNQQLLLLQQSNQQQQLLLQSNQQQQLLQQLLEQPHGYYFKKSQFDQQQFLYQTTHPTLRRISDIHVFGFRLFVASFGAAFTVLRIIQFDSLIEYSLFLTNWCWISMTLYFAVAALCSWLQLLTVRLSCPNHPSTTTTTAGLSIAATHADHQGAAVSLLTSDLIPRRPSSYRTMIYRLYQIHSWLYVLTHVVNWIVPPVYWLVLRQDFTQPEFTRLRIACTIIEHSAGLVFLLVDMGMNSVRVQMQDAVSPLAVGLLYLGWVWTLHYAGQFSWPYFFFDDLLNPAVYSGWAMVGLATTAVAIVGLTWLVRLLHLFRDLAFGYDDVPLDVFGECSCGTARPTEDEDNNDNNDEDENHSSSRYNDGIGAATSAA</sequence>
<keyword evidence="2" id="KW-1133">Transmembrane helix</keyword>
<evidence type="ECO:0000313" key="3">
    <source>
        <dbReference type="EMBL" id="KAH6587877.1"/>
    </source>
</evidence>
<protein>
    <recommendedName>
        <fullName evidence="5">TLC domain-containing protein</fullName>
    </recommendedName>
</protein>
<name>A0ABQ8EZG6_9FUNG</name>
<feature type="transmembrane region" description="Helical" evidence="2">
    <location>
        <begin position="311"/>
        <end position="331"/>
    </location>
</feature>
<reference evidence="3 4" key="1">
    <citation type="submission" date="2021-02" db="EMBL/GenBank/DDBJ databases">
        <title>Variation within the Batrachochytrium salamandrivorans European outbreak.</title>
        <authorList>
            <person name="Kelly M."/>
            <person name="Pasmans F."/>
            <person name="Shea T.P."/>
            <person name="Munoz J.F."/>
            <person name="Carranza S."/>
            <person name="Cuomo C.A."/>
            <person name="Martel A."/>
        </authorList>
    </citation>
    <scope>NUCLEOTIDE SEQUENCE [LARGE SCALE GENOMIC DNA]</scope>
    <source>
        <strain evidence="3 4">AMFP18/2</strain>
    </source>
</reference>
<feature type="transmembrane region" description="Helical" evidence="2">
    <location>
        <begin position="270"/>
        <end position="291"/>
    </location>
</feature>
<keyword evidence="2" id="KW-0812">Transmembrane</keyword>